<dbReference type="Gene3D" id="3.90.1150.10">
    <property type="entry name" value="Aspartate Aminotransferase, domain 1"/>
    <property type="match status" value="1"/>
</dbReference>
<dbReference type="PANTHER" id="PTHR42806">
    <property type="entry name" value="GLYCINE CLEAVAGE SYSTEM P-PROTEIN"/>
    <property type="match status" value="1"/>
</dbReference>
<dbReference type="STRING" id="378794.GCA_001570625_01441"/>
<dbReference type="SUPFAM" id="SSF53383">
    <property type="entry name" value="PLP-dependent transferases"/>
    <property type="match status" value="1"/>
</dbReference>
<reference evidence="6 7" key="1">
    <citation type="journal article" date="2018" name="Nat. Biotechnol.">
        <title>A standardized bacterial taxonomy based on genome phylogeny substantially revises the tree of life.</title>
        <authorList>
            <person name="Parks D.H."/>
            <person name="Chuvochina M."/>
            <person name="Waite D.W."/>
            <person name="Rinke C."/>
            <person name="Skarshewski A."/>
            <person name="Chaumeil P.A."/>
            <person name="Hugenholtz P."/>
        </authorList>
    </citation>
    <scope>NUCLEOTIDE SEQUENCE [LARGE SCALE GENOMIC DNA]</scope>
    <source>
        <strain evidence="6">UBA10948</strain>
    </source>
</reference>
<sequence>MRYSPHSPTEVEEMLFSIGMKNKAELFADIPDRLKLGRDLELGPGLTEIELGRHLKELAGKNMNLDDYPCFLGAGAYDHYIPAALDQLLLRSEFYTAYTPYQPEISQGILQAIFEYQTIICALTGMDVANASLYDGASALAEACQMACEGSRRRKVILPATLHPEYLEVVKSYAVSGKMEIIMAPEREGIIDKEATLALLKQDSACLVIQQPNFFGCIEEIAAWEKAVHAAKALLIMVVNPISLGLLKSPGEWGADIVVGEGQPLGNPLSFGGPYLGFMACSKKYMRKMPGRLVGQSVDSNGETCYVLTLQAREQHIRREQASSNICSNEALNALAASIYLSLVGRQGLVDIAVRCHQLAVYARRQMESCGLSLKYPQAFFNEFAVKVDDPARINRLLLEQGIIGGYELPGALLLAFTEKRTRAEIDRLAVLIGGE</sequence>
<proteinExistence type="inferred from homology"/>
<comment type="similarity">
    <text evidence="4">Belongs to the GcvP family. N-terminal subunit subfamily.</text>
</comment>
<dbReference type="EMBL" id="DNZF01000051">
    <property type="protein sequence ID" value="HBK52758.1"/>
    <property type="molecule type" value="Genomic_DNA"/>
</dbReference>
<evidence type="ECO:0000313" key="6">
    <source>
        <dbReference type="EMBL" id="HBK52758.1"/>
    </source>
</evidence>
<evidence type="ECO:0000313" key="7">
    <source>
        <dbReference type="Proteomes" id="UP000263273"/>
    </source>
</evidence>
<dbReference type="PIRSF" id="PIRSF006815">
    <property type="entry name" value="GcvPA"/>
    <property type="match status" value="1"/>
</dbReference>
<dbReference type="InterPro" id="IPR023010">
    <property type="entry name" value="GcvPA"/>
</dbReference>
<evidence type="ECO:0000256" key="3">
    <source>
        <dbReference type="ARBA" id="ARBA00049026"/>
    </source>
</evidence>
<dbReference type="GO" id="GO:0009116">
    <property type="term" value="P:nucleoside metabolic process"/>
    <property type="evidence" value="ECO:0007669"/>
    <property type="project" value="InterPro"/>
</dbReference>
<dbReference type="GO" id="GO:0004375">
    <property type="term" value="F:glycine dehydrogenase (decarboxylating) activity"/>
    <property type="evidence" value="ECO:0007669"/>
    <property type="project" value="UniProtKB-EC"/>
</dbReference>
<dbReference type="GO" id="GO:0019464">
    <property type="term" value="P:glycine decarboxylation via glycine cleavage system"/>
    <property type="evidence" value="ECO:0007669"/>
    <property type="project" value="UniProtKB-UniRule"/>
</dbReference>
<evidence type="ECO:0000256" key="4">
    <source>
        <dbReference type="HAMAP-Rule" id="MF_00712"/>
    </source>
</evidence>
<dbReference type="CDD" id="cd00613">
    <property type="entry name" value="GDC-P"/>
    <property type="match status" value="1"/>
</dbReference>
<comment type="function">
    <text evidence="1 4">The glycine cleavage system catalyzes the degradation of glycine. The P protein binds the alpha-amino group of glycine through its pyridoxal phosphate cofactor; CO(2) is released and the remaining methylamine moiety is then transferred to the lipoamide cofactor of the H protein.</text>
</comment>
<dbReference type="Gene3D" id="3.40.640.10">
    <property type="entry name" value="Type I PLP-dependent aspartate aminotransferase-like (Major domain)"/>
    <property type="match status" value="1"/>
</dbReference>
<dbReference type="PANTHER" id="PTHR42806:SF1">
    <property type="entry name" value="GLYCINE DEHYDROGENASE (DECARBOXYLATING)"/>
    <property type="match status" value="1"/>
</dbReference>
<evidence type="ECO:0000256" key="1">
    <source>
        <dbReference type="ARBA" id="ARBA00003788"/>
    </source>
</evidence>
<evidence type="ECO:0000256" key="2">
    <source>
        <dbReference type="ARBA" id="ARBA00023002"/>
    </source>
</evidence>
<dbReference type="HAMAP" id="MF_00712">
    <property type="entry name" value="GcvPA"/>
    <property type="match status" value="1"/>
</dbReference>
<gene>
    <name evidence="4" type="primary">gcvPA</name>
    <name evidence="6" type="ORF">DDZ44_02325</name>
</gene>
<dbReference type="InterPro" id="IPR015421">
    <property type="entry name" value="PyrdxlP-dep_Trfase_major"/>
</dbReference>
<dbReference type="AlphaFoldDB" id="A0A354YTQ9"/>
<dbReference type="Proteomes" id="UP000263273">
    <property type="component" value="Unassembled WGS sequence"/>
</dbReference>
<dbReference type="InterPro" id="IPR015422">
    <property type="entry name" value="PyrdxlP-dep_Trfase_small"/>
</dbReference>
<dbReference type="InterPro" id="IPR015424">
    <property type="entry name" value="PyrdxlP-dep_Trfase"/>
</dbReference>
<dbReference type="EC" id="1.4.4.2" evidence="4"/>
<dbReference type="InterPro" id="IPR049315">
    <property type="entry name" value="GDC-P_N"/>
</dbReference>
<evidence type="ECO:0000259" key="5">
    <source>
        <dbReference type="Pfam" id="PF02347"/>
    </source>
</evidence>
<feature type="domain" description="Glycine cleavage system P-protein N-terminal" evidence="5">
    <location>
        <begin position="1"/>
        <end position="430"/>
    </location>
</feature>
<dbReference type="RefSeq" id="WP_276621286.1">
    <property type="nucleotide sequence ID" value="NZ_DCDX01000108.1"/>
</dbReference>
<comment type="subunit">
    <text evidence="4">The glycine cleavage system is composed of four proteins: P, T, L and H. In this organism, the P 'protein' is a heterodimer of two subunits.</text>
</comment>
<comment type="caution">
    <text evidence="6">The sequence shown here is derived from an EMBL/GenBank/DDBJ whole genome shotgun (WGS) entry which is preliminary data.</text>
</comment>
<accession>A0A354YTQ9</accession>
<dbReference type="Pfam" id="PF02347">
    <property type="entry name" value="GDC-P"/>
    <property type="match status" value="1"/>
</dbReference>
<name>A0A354YTQ9_9FIRM</name>
<dbReference type="InterPro" id="IPR020581">
    <property type="entry name" value="GDC_P"/>
</dbReference>
<keyword evidence="2 4" id="KW-0560">Oxidoreductase</keyword>
<comment type="catalytic activity">
    <reaction evidence="3 4">
        <text>N(6)-[(R)-lipoyl]-L-lysyl-[glycine-cleavage complex H protein] + glycine + H(+) = N(6)-[(R)-S(8)-aminomethyldihydrolipoyl]-L-lysyl-[glycine-cleavage complex H protein] + CO2</text>
        <dbReference type="Rhea" id="RHEA:24304"/>
        <dbReference type="Rhea" id="RHEA-COMP:10494"/>
        <dbReference type="Rhea" id="RHEA-COMP:10495"/>
        <dbReference type="ChEBI" id="CHEBI:15378"/>
        <dbReference type="ChEBI" id="CHEBI:16526"/>
        <dbReference type="ChEBI" id="CHEBI:57305"/>
        <dbReference type="ChEBI" id="CHEBI:83099"/>
        <dbReference type="ChEBI" id="CHEBI:83143"/>
        <dbReference type="EC" id="1.4.4.2"/>
    </reaction>
</comment>
<dbReference type="NCBIfam" id="NF001696">
    <property type="entry name" value="PRK00451.1"/>
    <property type="match status" value="1"/>
</dbReference>
<protein>
    <recommendedName>
        <fullName evidence="4">Probable glycine dehydrogenase (decarboxylating) subunit 1</fullName>
        <ecNumber evidence="4">1.4.4.2</ecNumber>
    </recommendedName>
    <alternativeName>
        <fullName evidence="4">Glycine cleavage system P-protein subunit 1</fullName>
    </alternativeName>
    <alternativeName>
        <fullName evidence="4">Glycine decarboxylase subunit 1</fullName>
    </alternativeName>
    <alternativeName>
        <fullName evidence="4">Glycine dehydrogenase (aminomethyl-transferring) subunit 1</fullName>
    </alternativeName>
</protein>
<organism evidence="6 7">
    <name type="scientific">Syntrophomonas wolfei</name>
    <dbReference type="NCBI Taxonomy" id="863"/>
    <lineage>
        <taxon>Bacteria</taxon>
        <taxon>Bacillati</taxon>
        <taxon>Bacillota</taxon>
        <taxon>Clostridia</taxon>
        <taxon>Eubacteriales</taxon>
        <taxon>Syntrophomonadaceae</taxon>
        <taxon>Syntrophomonas</taxon>
    </lineage>
</organism>